<evidence type="ECO:0000256" key="4">
    <source>
        <dbReference type="HAMAP-Rule" id="MF_00682"/>
    </source>
</evidence>
<dbReference type="InterPro" id="IPR036869">
    <property type="entry name" value="J_dom_sf"/>
</dbReference>
<dbReference type="Gene3D" id="1.20.1280.20">
    <property type="entry name" value="HscB, C-terminal domain"/>
    <property type="match status" value="1"/>
</dbReference>
<dbReference type="HAMAP" id="MF_00682">
    <property type="entry name" value="HscB"/>
    <property type="match status" value="1"/>
</dbReference>
<evidence type="ECO:0000256" key="2">
    <source>
        <dbReference type="ARBA" id="ARBA00023186"/>
    </source>
</evidence>
<protein>
    <recommendedName>
        <fullName evidence="4">Co-chaperone protein HscB homolog</fullName>
    </recommendedName>
</protein>
<comment type="caution">
    <text evidence="6">The sequence shown here is derived from an EMBL/GenBank/DDBJ whole genome shotgun (WGS) entry which is preliminary data.</text>
</comment>
<evidence type="ECO:0000313" key="7">
    <source>
        <dbReference type="Proteomes" id="UP000268908"/>
    </source>
</evidence>
<evidence type="ECO:0000259" key="5">
    <source>
        <dbReference type="PROSITE" id="PS50076"/>
    </source>
</evidence>
<organism evidence="6 7">
    <name type="scientific">Sulfurisoma sediminicola</name>
    <dbReference type="NCBI Taxonomy" id="1381557"/>
    <lineage>
        <taxon>Bacteria</taxon>
        <taxon>Pseudomonadati</taxon>
        <taxon>Pseudomonadota</taxon>
        <taxon>Betaproteobacteria</taxon>
        <taxon>Nitrosomonadales</taxon>
        <taxon>Sterolibacteriaceae</taxon>
        <taxon>Sulfurisoma</taxon>
    </lineage>
</organism>
<comment type="subunit">
    <text evidence="4">Interacts with HscA and stimulates its ATPase activity.</text>
</comment>
<dbReference type="CDD" id="cd06257">
    <property type="entry name" value="DnaJ"/>
    <property type="match status" value="1"/>
</dbReference>
<sequence>MVFSQEPLGRDFFALFGLQHRFALDMSELEVLYRDMQARVHPDKFASAGEADKRLAMQLATHANEAYLTLKSPLKRAQYLLHLAGHDPQIEHNTAMPTDFLIEQMEWREAVIEAREAADVAELDRLHHRMRKEISLQYDALHQALDARTDHARAAEVVRQLMFQEKLLHEIDDALEAVEA</sequence>
<dbReference type="GO" id="GO:0051259">
    <property type="term" value="P:protein complex oligomerization"/>
    <property type="evidence" value="ECO:0007669"/>
    <property type="project" value="InterPro"/>
</dbReference>
<dbReference type="InterPro" id="IPR036386">
    <property type="entry name" value="HscB_C_sf"/>
</dbReference>
<keyword evidence="7" id="KW-1185">Reference proteome</keyword>
<evidence type="ECO:0000256" key="1">
    <source>
        <dbReference type="ARBA" id="ARBA00010476"/>
    </source>
</evidence>
<gene>
    <name evidence="4" type="primary">hscB</name>
    <name evidence="6" type="ORF">DFR35_1197</name>
</gene>
<dbReference type="SMART" id="SM00271">
    <property type="entry name" value="DnaJ"/>
    <property type="match status" value="1"/>
</dbReference>
<dbReference type="SUPFAM" id="SSF47144">
    <property type="entry name" value="HSC20 (HSCB), C-terminal oligomerisation domain"/>
    <property type="match status" value="1"/>
</dbReference>
<dbReference type="Gene3D" id="1.10.287.110">
    <property type="entry name" value="DnaJ domain"/>
    <property type="match status" value="1"/>
</dbReference>
<name>A0A497XCZ3_9PROT</name>
<accession>A0A497XCZ3</accession>
<dbReference type="InterPro" id="IPR001623">
    <property type="entry name" value="DnaJ_domain"/>
</dbReference>
<feature type="domain" description="J" evidence="5">
    <location>
        <begin position="11"/>
        <end position="83"/>
    </location>
</feature>
<dbReference type="InterPro" id="IPR009073">
    <property type="entry name" value="HscB_oligo_C"/>
</dbReference>
<dbReference type="NCBIfam" id="TIGR00714">
    <property type="entry name" value="hscB"/>
    <property type="match status" value="1"/>
</dbReference>
<dbReference type="AlphaFoldDB" id="A0A497XCZ3"/>
<dbReference type="PANTHER" id="PTHR14021">
    <property type="entry name" value="IRON-SULFUR CLUSTER CO-CHAPERONE PROTEIN HSCB"/>
    <property type="match status" value="1"/>
</dbReference>
<dbReference type="GO" id="GO:0051087">
    <property type="term" value="F:protein-folding chaperone binding"/>
    <property type="evidence" value="ECO:0007669"/>
    <property type="project" value="InterPro"/>
</dbReference>
<comment type="function">
    <text evidence="3 4">Co-chaperone involved in the maturation of iron-sulfur cluster-containing proteins. Seems to help targeting proteins to be folded toward HscA.</text>
</comment>
<dbReference type="GO" id="GO:0001671">
    <property type="term" value="F:ATPase activator activity"/>
    <property type="evidence" value="ECO:0007669"/>
    <property type="project" value="InterPro"/>
</dbReference>
<dbReference type="GO" id="GO:1990230">
    <property type="term" value="C:iron-sulfur cluster transfer complex"/>
    <property type="evidence" value="ECO:0007669"/>
    <property type="project" value="TreeGrafter"/>
</dbReference>
<evidence type="ECO:0000256" key="3">
    <source>
        <dbReference type="ARBA" id="ARBA00025596"/>
    </source>
</evidence>
<dbReference type="PROSITE" id="PS50076">
    <property type="entry name" value="DNAJ_2"/>
    <property type="match status" value="1"/>
</dbReference>
<evidence type="ECO:0000313" key="6">
    <source>
        <dbReference type="EMBL" id="RLJ64559.1"/>
    </source>
</evidence>
<dbReference type="InterPro" id="IPR004640">
    <property type="entry name" value="HscB"/>
</dbReference>
<dbReference type="GO" id="GO:0006457">
    <property type="term" value="P:protein folding"/>
    <property type="evidence" value="ECO:0007669"/>
    <property type="project" value="UniProtKB-UniRule"/>
</dbReference>
<dbReference type="OrthoDB" id="287587at2"/>
<dbReference type="EMBL" id="RCCI01000005">
    <property type="protein sequence ID" value="RLJ64559.1"/>
    <property type="molecule type" value="Genomic_DNA"/>
</dbReference>
<reference evidence="6 7" key="1">
    <citation type="submission" date="2018-10" db="EMBL/GenBank/DDBJ databases">
        <title>Genomic Encyclopedia of Type Strains, Phase IV (KMG-IV): sequencing the most valuable type-strain genomes for metagenomic binning, comparative biology and taxonomic classification.</title>
        <authorList>
            <person name="Goeker M."/>
        </authorList>
    </citation>
    <scope>NUCLEOTIDE SEQUENCE [LARGE SCALE GENOMIC DNA]</scope>
    <source>
        <strain evidence="6 7">DSM 26916</strain>
    </source>
</reference>
<dbReference type="SUPFAM" id="SSF46565">
    <property type="entry name" value="Chaperone J-domain"/>
    <property type="match status" value="1"/>
</dbReference>
<comment type="similarity">
    <text evidence="1 4">Belongs to the HscB family.</text>
</comment>
<keyword evidence="2 4" id="KW-0143">Chaperone</keyword>
<dbReference type="GO" id="GO:0044571">
    <property type="term" value="P:[2Fe-2S] cluster assembly"/>
    <property type="evidence" value="ECO:0007669"/>
    <property type="project" value="InterPro"/>
</dbReference>
<dbReference type="Pfam" id="PF07743">
    <property type="entry name" value="HSCB_C"/>
    <property type="match status" value="1"/>
</dbReference>
<dbReference type="RefSeq" id="WP_121240694.1">
    <property type="nucleotide sequence ID" value="NZ_BHVV01000006.1"/>
</dbReference>
<dbReference type="Proteomes" id="UP000268908">
    <property type="component" value="Unassembled WGS sequence"/>
</dbReference>
<proteinExistence type="inferred from homology"/>
<dbReference type="PANTHER" id="PTHR14021:SF15">
    <property type="entry name" value="IRON-SULFUR CLUSTER CO-CHAPERONE PROTEIN HSCB"/>
    <property type="match status" value="1"/>
</dbReference>
<dbReference type="NCBIfam" id="NF002935">
    <property type="entry name" value="PRK03578.1"/>
    <property type="match status" value="1"/>
</dbReference>